<evidence type="ECO:0000313" key="11">
    <source>
        <dbReference type="Proteomes" id="UP001597114"/>
    </source>
</evidence>
<feature type="transmembrane region" description="Helical" evidence="7">
    <location>
        <begin position="135"/>
        <end position="156"/>
    </location>
</feature>
<dbReference type="PANTHER" id="PTHR43744">
    <property type="entry name" value="ABC TRANSPORTER PERMEASE PROTEIN MG189-RELATED-RELATED"/>
    <property type="match status" value="1"/>
</dbReference>
<reference evidence="11" key="1">
    <citation type="journal article" date="2019" name="Int. J. Syst. Evol. Microbiol.">
        <title>The Global Catalogue of Microorganisms (GCM) 10K type strain sequencing project: providing services to taxonomists for standard genome sequencing and annotation.</title>
        <authorList>
            <consortium name="The Broad Institute Genomics Platform"/>
            <consortium name="The Broad Institute Genome Sequencing Center for Infectious Disease"/>
            <person name="Wu L."/>
            <person name="Ma J."/>
        </authorList>
    </citation>
    <scope>NUCLEOTIDE SEQUENCE [LARGE SCALE GENOMIC DNA]</scope>
    <source>
        <strain evidence="11">CCM 7043</strain>
    </source>
</reference>
<name>A0ABW4F825_9PSEU</name>
<keyword evidence="5 7" id="KW-1133">Transmembrane helix</keyword>
<sequence>MTTTIARPSTTTAPPPRRKRRPVLVGGMPPPSMAARVLKGIVLTILCAFVVIPFVSVVSTSLADQAQVSQAGGFVLFPDNPSLRAYESLFEGGVVTRAFVVSLVITVVGTLISLACTATLAYALSRPESFGHRPLLLTVLATLLFAPGIIPNYLVIQQVGLLDSYWSLILPVAVNGFNVIVMRAFFMGLPRELMEAARIDGAGEIATLRLIVMPLSKAVFAVIGLFYAVSYWNAFFNALLYLNDATMWPLQLVVRSYVIQNATLSDPLATTAPPPTESIQMAILVLSIVPILLVYPFLQRHFAKGVLTGAVKS</sequence>
<evidence type="ECO:0000256" key="2">
    <source>
        <dbReference type="ARBA" id="ARBA00022448"/>
    </source>
</evidence>
<dbReference type="InterPro" id="IPR035906">
    <property type="entry name" value="MetI-like_sf"/>
</dbReference>
<evidence type="ECO:0000313" key="10">
    <source>
        <dbReference type="EMBL" id="MFD1523786.1"/>
    </source>
</evidence>
<accession>A0ABW4F825</accession>
<keyword evidence="3" id="KW-1003">Cell membrane</keyword>
<dbReference type="PANTHER" id="PTHR43744:SF9">
    <property type="entry name" value="POLYGALACTURONAN_RHAMNOGALACTURONAN TRANSPORT SYSTEM PERMEASE PROTEIN YTCP"/>
    <property type="match status" value="1"/>
</dbReference>
<protein>
    <submittedName>
        <fullName evidence="10">Carbohydrate ABC transporter permease</fullName>
    </submittedName>
</protein>
<keyword evidence="11" id="KW-1185">Reference proteome</keyword>
<dbReference type="Proteomes" id="UP001597114">
    <property type="component" value="Unassembled WGS sequence"/>
</dbReference>
<evidence type="ECO:0000256" key="4">
    <source>
        <dbReference type="ARBA" id="ARBA00022692"/>
    </source>
</evidence>
<feature type="compositionally biased region" description="Low complexity" evidence="8">
    <location>
        <begin position="1"/>
        <end position="12"/>
    </location>
</feature>
<feature type="transmembrane region" description="Helical" evidence="7">
    <location>
        <begin position="168"/>
        <end position="189"/>
    </location>
</feature>
<organism evidence="10 11">
    <name type="scientific">Pseudonocardia yunnanensis</name>
    <dbReference type="NCBI Taxonomy" id="58107"/>
    <lineage>
        <taxon>Bacteria</taxon>
        <taxon>Bacillati</taxon>
        <taxon>Actinomycetota</taxon>
        <taxon>Actinomycetes</taxon>
        <taxon>Pseudonocardiales</taxon>
        <taxon>Pseudonocardiaceae</taxon>
        <taxon>Pseudonocardia</taxon>
    </lineage>
</organism>
<keyword evidence="2 7" id="KW-0813">Transport</keyword>
<feature type="domain" description="ABC transmembrane type-1" evidence="9">
    <location>
        <begin position="99"/>
        <end position="298"/>
    </location>
</feature>
<feature type="transmembrane region" description="Helical" evidence="7">
    <location>
        <begin position="98"/>
        <end position="123"/>
    </location>
</feature>
<evidence type="ECO:0000256" key="1">
    <source>
        <dbReference type="ARBA" id="ARBA00004651"/>
    </source>
</evidence>
<dbReference type="EMBL" id="JBHUCO010000069">
    <property type="protein sequence ID" value="MFD1523786.1"/>
    <property type="molecule type" value="Genomic_DNA"/>
</dbReference>
<evidence type="ECO:0000256" key="7">
    <source>
        <dbReference type="RuleBase" id="RU363032"/>
    </source>
</evidence>
<proteinExistence type="inferred from homology"/>
<evidence type="ECO:0000256" key="5">
    <source>
        <dbReference type="ARBA" id="ARBA00022989"/>
    </source>
</evidence>
<comment type="similarity">
    <text evidence="7">Belongs to the binding-protein-dependent transport system permease family.</text>
</comment>
<keyword evidence="6 7" id="KW-0472">Membrane</keyword>
<keyword evidence="4 7" id="KW-0812">Transmembrane</keyword>
<evidence type="ECO:0000256" key="8">
    <source>
        <dbReference type="SAM" id="MobiDB-lite"/>
    </source>
</evidence>
<dbReference type="Gene3D" id="1.10.3720.10">
    <property type="entry name" value="MetI-like"/>
    <property type="match status" value="1"/>
</dbReference>
<evidence type="ECO:0000256" key="6">
    <source>
        <dbReference type="ARBA" id="ARBA00023136"/>
    </source>
</evidence>
<evidence type="ECO:0000259" key="9">
    <source>
        <dbReference type="PROSITE" id="PS50928"/>
    </source>
</evidence>
<feature type="region of interest" description="Disordered" evidence="8">
    <location>
        <begin position="1"/>
        <end position="24"/>
    </location>
</feature>
<comment type="caution">
    <text evidence="10">The sequence shown here is derived from an EMBL/GenBank/DDBJ whole genome shotgun (WGS) entry which is preliminary data.</text>
</comment>
<feature type="transmembrane region" description="Helical" evidence="7">
    <location>
        <begin position="218"/>
        <end position="242"/>
    </location>
</feature>
<dbReference type="InterPro" id="IPR000515">
    <property type="entry name" value="MetI-like"/>
</dbReference>
<gene>
    <name evidence="10" type="ORF">ACFSJD_40315</name>
</gene>
<dbReference type="Pfam" id="PF00528">
    <property type="entry name" value="BPD_transp_1"/>
    <property type="match status" value="1"/>
</dbReference>
<feature type="transmembrane region" description="Helical" evidence="7">
    <location>
        <begin position="279"/>
        <end position="298"/>
    </location>
</feature>
<evidence type="ECO:0000256" key="3">
    <source>
        <dbReference type="ARBA" id="ARBA00022475"/>
    </source>
</evidence>
<dbReference type="PROSITE" id="PS50928">
    <property type="entry name" value="ABC_TM1"/>
    <property type="match status" value="1"/>
</dbReference>
<comment type="subcellular location">
    <subcellularLocation>
        <location evidence="1 7">Cell membrane</location>
        <topology evidence="1 7">Multi-pass membrane protein</topology>
    </subcellularLocation>
</comment>
<dbReference type="SUPFAM" id="SSF161098">
    <property type="entry name" value="MetI-like"/>
    <property type="match status" value="1"/>
</dbReference>
<feature type="transmembrane region" description="Helical" evidence="7">
    <location>
        <begin position="37"/>
        <end position="58"/>
    </location>
</feature>
<dbReference type="CDD" id="cd06261">
    <property type="entry name" value="TM_PBP2"/>
    <property type="match status" value="1"/>
</dbReference>
<dbReference type="RefSeq" id="WP_344723393.1">
    <property type="nucleotide sequence ID" value="NZ_BAAAUS010000019.1"/>
</dbReference>